<evidence type="ECO:0000256" key="2">
    <source>
        <dbReference type="ARBA" id="ARBA00022679"/>
    </source>
</evidence>
<proteinExistence type="inferred from homology"/>
<protein>
    <recommendedName>
        <fullName evidence="1">DNA-directed DNA polymerase</fullName>
        <ecNumber evidence="1">2.7.7.7</ecNumber>
    </recommendedName>
</protein>
<dbReference type="Gene3D" id="3.40.50.300">
    <property type="entry name" value="P-loop containing nucleotide triphosphate hydrolases"/>
    <property type="match status" value="1"/>
</dbReference>
<dbReference type="EMBL" id="CP046391">
    <property type="protein sequence ID" value="QJC27846.1"/>
    <property type="molecule type" value="Genomic_DNA"/>
</dbReference>
<evidence type="ECO:0000256" key="7">
    <source>
        <dbReference type="ARBA" id="ARBA00049244"/>
    </source>
</evidence>
<evidence type="ECO:0000313" key="8">
    <source>
        <dbReference type="EMBL" id="QJC27846.1"/>
    </source>
</evidence>
<dbReference type="GO" id="GO:0006261">
    <property type="term" value="P:DNA-templated DNA replication"/>
    <property type="evidence" value="ECO:0007669"/>
    <property type="project" value="TreeGrafter"/>
</dbReference>
<keyword evidence="3" id="KW-0548">Nucleotidyltransferase</keyword>
<accession>A0A858PZ00</accession>
<evidence type="ECO:0000256" key="1">
    <source>
        <dbReference type="ARBA" id="ARBA00012417"/>
    </source>
</evidence>
<dbReference type="InterPro" id="IPR005790">
    <property type="entry name" value="DNA_polIII_delta"/>
</dbReference>
<keyword evidence="9" id="KW-1185">Reference proteome</keyword>
<evidence type="ECO:0000313" key="9">
    <source>
        <dbReference type="Proteomes" id="UP000500930"/>
    </source>
</evidence>
<gene>
    <name evidence="8" type="ORF">ANPL_03990</name>
</gene>
<dbReference type="KEGG" id="aplt:ANPL_03990"/>
<keyword evidence="2" id="KW-0808">Transferase</keyword>
<evidence type="ECO:0000256" key="3">
    <source>
        <dbReference type="ARBA" id="ARBA00022695"/>
    </source>
</evidence>
<sequence>MKITLSKFREFFASPIGYGSVLLYGSDPSRISHYTQKIIDSVTTSDEYAVSRMDLNEASKEPEQLLVTLTTVPMFHQKSLMVLAGAKDALSSDLKNAIDNMNTDYCFVIVQARELASTSSLRAYYNGHPRYASIACYKEDNISALVAEFLSENGVSYKAAAFKLLCNLLQNSSACLQPELRKLLLFLGEKKVLDVEDVRQSFVADLDPALDDICVAIAAGDLKNFVAIADSLLQNKVAEVLILRSSMKYFMTLEFLMRKVKEGIRLDDAIKAVQPPIFFRLIPQLRQHVATLSYQVVQFILNKLHETEVQCKSPDALPEAAFKYQMYSLILSIRAYQSRCPTY</sequence>
<name>A0A858PZ00_9RICK</name>
<dbReference type="GO" id="GO:0003677">
    <property type="term" value="F:DNA binding"/>
    <property type="evidence" value="ECO:0007669"/>
    <property type="project" value="InterPro"/>
</dbReference>
<comment type="catalytic activity">
    <reaction evidence="7">
        <text>DNA(n) + a 2'-deoxyribonucleoside 5'-triphosphate = DNA(n+1) + diphosphate</text>
        <dbReference type="Rhea" id="RHEA:22508"/>
        <dbReference type="Rhea" id="RHEA-COMP:17339"/>
        <dbReference type="Rhea" id="RHEA-COMP:17340"/>
        <dbReference type="ChEBI" id="CHEBI:33019"/>
        <dbReference type="ChEBI" id="CHEBI:61560"/>
        <dbReference type="ChEBI" id="CHEBI:173112"/>
        <dbReference type="EC" id="2.7.7.7"/>
    </reaction>
</comment>
<dbReference type="Proteomes" id="UP000500930">
    <property type="component" value="Chromosome"/>
</dbReference>
<dbReference type="PANTHER" id="PTHR34388">
    <property type="entry name" value="DNA POLYMERASE III SUBUNIT DELTA"/>
    <property type="match status" value="1"/>
</dbReference>
<dbReference type="AlphaFoldDB" id="A0A858PZ00"/>
<dbReference type="SUPFAM" id="SSF52540">
    <property type="entry name" value="P-loop containing nucleoside triphosphate hydrolases"/>
    <property type="match status" value="1"/>
</dbReference>
<dbReference type="NCBIfam" id="TIGR01128">
    <property type="entry name" value="holA"/>
    <property type="match status" value="1"/>
</dbReference>
<dbReference type="EC" id="2.7.7.7" evidence="1"/>
<comment type="similarity">
    <text evidence="6">Belongs to the DNA polymerase HolA subunit family.</text>
</comment>
<evidence type="ECO:0000256" key="6">
    <source>
        <dbReference type="ARBA" id="ARBA00034754"/>
    </source>
</evidence>
<keyword evidence="4" id="KW-0235">DNA replication</keyword>
<dbReference type="InterPro" id="IPR027417">
    <property type="entry name" value="P-loop_NTPase"/>
</dbReference>
<dbReference type="Gene3D" id="1.10.8.60">
    <property type="match status" value="1"/>
</dbReference>
<dbReference type="SUPFAM" id="SSF48019">
    <property type="entry name" value="post-AAA+ oligomerization domain-like"/>
    <property type="match status" value="1"/>
</dbReference>
<dbReference type="GO" id="GO:0003887">
    <property type="term" value="F:DNA-directed DNA polymerase activity"/>
    <property type="evidence" value="ECO:0007669"/>
    <property type="project" value="UniProtKB-KW"/>
</dbReference>
<dbReference type="PANTHER" id="PTHR34388:SF1">
    <property type="entry name" value="DNA POLYMERASE III SUBUNIT DELTA"/>
    <property type="match status" value="1"/>
</dbReference>
<evidence type="ECO:0000256" key="4">
    <source>
        <dbReference type="ARBA" id="ARBA00022705"/>
    </source>
</evidence>
<dbReference type="InterPro" id="IPR008921">
    <property type="entry name" value="DNA_pol3_clamp-load_cplx_C"/>
</dbReference>
<reference evidence="8 9" key="1">
    <citation type="journal article" date="2020" name="Pathogens">
        <title>First Whole Genome Sequence of Anaplasma platys, an Obligate Intracellular Rickettsial Pathogen of Dogs.</title>
        <authorList>
            <person name="Llanes A."/>
            <person name="Rajeev S."/>
        </authorList>
    </citation>
    <scope>NUCLEOTIDE SEQUENCE [LARGE SCALE GENOMIC DNA]</scope>
    <source>
        <strain evidence="8 9">S3</strain>
    </source>
</reference>
<evidence type="ECO:0000256" key="5">
    <source>
        <dbReference type="ARBA" id="ARBA00022932"/>
    </source>
</evidence>
<dbReference type="Gene3D" id="1.20.272.10">
    <property type="match status" value="1"/>
</dbReference>
<keyword evidence="5" id="KW-0239">DNA-directed DNA polymerase</keyword>
<dbReference type="GO" id="GO:0009360">
    <property type="term" value="C:DNA polymerase III complex"/>
    <property type="evidence" value="ECO:0007669"/>
    <property type="project" value="TreeGrafter"/>
</dbReference>
<organism evidence="8 9">
    <name type="scientific">Anaplasma platys</name>
    <dbReference type="NCBI Taxonomy" id="949"/>
    <lineage>
        <taxon>Bacteria</taxon>
        <taxon>Pseudomonadati</taxon>
        <taxon>Pseudomonadota</taxon>
        <taxon>Alphaproteobacteria</taxon>
        <taxon>Rickettsiales</taxon>
        <taxon>Anaplasmataceae</taxon>
        <taxon>Anaplasma</taxon>
    </lineage>
</organism>
<dbReference type="RefSeq" id="WP_169193447.1">
    <property type="nucleotide sequence ID" value="NZ_CP046391.1"/>
</dbReference>